<evidence type="ECO:0000313" key="3">
    <source>
        <dbReference type="Proteomes" id="UP000741013"/>
    </source>
</evidence>
<organism evidence="2 3">
    <name type="scientific">Amycolatopsis magusensis</name>
    <dbReference type="NCBI Taxonomy" id="882444"/>
    <lineage>
        <taxon>Bacteria</taxon>
        <taxon>Bacillati</taxon>
        <taxon>Actinomycetota</taxon>
        <taxon>Actinomycetes</taxon>
        <taxon>Pseudonocardiales</taxon>
        <taxon>Pseudonocardiaceae</taxon>
        <taxon>Amycolatopsis</taxon>
    </lineage>
</organism>
<feature type="domain" description="Methyltransferase type 11" evidence="1">
    <location>
        <begin position="74"/>
        <end position="157"/>
    </location>
</feature>
<dbReference type="InterPro" id="IPR029063">
    <property type="entry name" value="SAM-dependent_MTases_sf"/>
</dbReference>
<comment type="caution">
    <text evidence="2">The sequence shown here is derived from an EMBL/GenBank/DDBJ whole genome shotgun (WGS) entry which is preliminary data.</text>
</comment>
<evidence type="ECO:0000313" key="2">
    <source>
        <dbReference type="EMBL" id="MBP2182590.1"/>
    </source>
</evidence>
<accession>A0ABS4PT33</accession>
<reference evidence="2 3" key="1">
    <citation type="submission" date="2021-03" db="EMBL/GenBank/DDBJ databases">
        <title>Sequencing the genomes of 1000 actinobacteria strains.</title>
        <authorList>
            <person name="Klenk H.-P."/>
        </authorList>
    </citation>
    <scope>NUCLEOTIDE SEQUENCE [LARGE SCALE GENOMIC DNA]</scope>
    <source>
        <strain evidence="2 3">DSM 45510</strain>
    </source>
</reference>
<dbReference type="InterPro" id="IPR013216">
    <property type="entry name" value="Methyltransf_11"/>
</dbReference>
<dbReference type="Pfam" id="PF08241">
    <property type="entry name" value="Methyltransf_11"/>
    <property type="match status" value="1"/>
</dbReference>
<keyword evidence="3" id="KW-1185">Reference proteome</keyword>
<dbReference type="EMBL" id="JAGGMS010000001">
    <property type="protein sequence ID" value="MBP2182590.1"/>
    <property type="molecule type" value="Genomic_DNA"/>
</dbReference>
<protein>
    <recommendedName>
        <fullName evidence="1">Methyltransferase type 11 domain-containing protein</fullName>
    </recommendedName>
</protein>
<sequence>MDDRPITVAQRNFRQHAEALERMGNRERFTYIFQSNLWESDSVSGPGSELEQTRDLRTKLPESLARFGVRTLLDLPCGDFGWLSGVDLGVERYIGADIVPGLIDRNLERYGQDPAREFRVLDLTSDDLPRADAVLCRDCLVHLSYEDIRRAIANLRRSGSRYLLTTTFPETTANTDISTGDWRPLNLCREPFGFPEPLLVLFEGCTEENGAFADKALALWEIGSLPGTPD</sequence>
<name>A0ABS4PT33_9PSEU</name>
<proteinExistence type="predicted"/>
<dbReference type="SUPFAM" id="SSF53335">
    <property type="entry name" value="S-adenosyl-L-methionine-dependent methyltransferases"/>
    <property type="match status" value="1"/>
</dbReference>
<evidence type="ECO:0000259" key="1">
    <source>
        <dbReference type="Pfam" id="PF08241"/>
    </source>
</evidence>
<gene>
    <name evidence="2" type="ORF">JOM49_004116</name>
</gene>
<dbReference type="Proteomes" id="UP000741013">
    <property type="component" value="Unassembled WGS sequence"/>
</dbReference>
<dbReference type="RefSeq" id="WP_209665875.1">
    <property type="nucleotide sequence ID" value="NZ_JAGGMS010000001.1"/>
</dbReference>
<dbReference type="Gene3D" id="3.40.50.150">
    <property type="entry name" value="Vaccinia Virus protein VP39"/>
    <property type="match status" value="1"/>
</dbReference>